<dbReference type="Proteomes" id="UP000253437">
    <property type="component" value="Unassembled WGS sequence"/>
</dbReference>
<dbReference type="EMBL" id="QOUW02000350">
    <property type="protein sequence ID" value="RIV97245.1"/>
    <property type="molecule type" value="Genomic_DNA"/>
</dbReference>
<name>A0A8B3DAW2_VIBHA</name>
<evidence type="ECO:0000313" key="2">
    <source>
        <dbReference type="EMBL" id="RIV97245.1"/>
    </source>
</evidence>
<reference evidence="2 3" key="1">
    <citation type="submission" date="2018-08" db="EMBL/GenBank/DDBJ databases">
        <title>Vibrio harveyi strains pathogenic to white snook Centropomus viridis Lockington (1877) and potential probiotic bacteria.</title>
        <authorList>
            <person name="Soto-Rodriguez S."/>
            <person name="Gomez-Gil B."/>
            <person name="Lozano-Olvera R."/>
        </authorList>
    </citation>
    <scope>NUCLEOTIDE SEQUENCE [LARGE SCALE GENOMIC DNA]</scope>
    <source>
        <strain evidence="2 3">CAIM 1508</strain>
    </source>
</reference>
<protein>
    <submittedName>
        <fullName evidence="2">Uncharacterized protein</fullName>
    </submittedName>
</protein>
<evidence type="ECO:0000256" key="1">
    <source>
        <dbReference type="SAM" id="MobiDB-lite"/>
    </source>
</evidence>
<proteinExistence type="predicted"/>
<organism evidence="2 3">
    <name type="scientific">Vibrio harveyi</name>
    <name type="common">Beneckea harveyi</name>
    <dbReference type="NCBI Taxonomy" id="669"/>
    <lineage>
        <taxon>Bacteria</taxon>
        <taxon>Pseudomonadati</taxon>
        <taxon>Pseudomonadota</taxon>
        <taxon>Gammaproteobacteria</taxon>
        <taxon>Vibrionales</taxon>
        <taxon>Vibrionaceae</taxon>
        <taxon>Vibrio</taxon>
    </lineage>
</organism>
<sequence length="69" mass="8045">MSQILSERSFSSFRYTGDDFSPKGNGCRSSDCQQRTHKNTTWPEIEEIWSGLFYKKALKFNYLKVASKL</sequence>
<feature type="compositionally biased region" description="Polar residues" evidence="1">
    <location>
        <begin position="1"/>
        <end position="14"/>
    </location>
</feature>
<gene>
    <name evidence="2" type="ORF">DS957_029515</name>
</gene>
<evidence type="ECO:0000313" key="3">
    <source>
        <dbReference type="Proteomes" id="UP000253437"/>
    </source>
</evidence>
<feature type="region of interest" description="Disordered" evidence="1">
    <location>
        <begin position="1"/>
        <end position="37"/>
    </location>
</feature>
<dbReference type="AlphaFoldDB" id="A0A8B3DAW2"/>
<comment type="caution">
    <text evidence="2">The sequence shown here is derived from an EMBL/GenBank/DDBJ whole genome shotgun (WGS) entry which is preliminary data.</text>
</comment>
<accession>A0A8B3DAW2</accession>